<organism evidence="1 2">
    <name type="scientific">Roseateles oligotrophus</name>
    <dbReference type="NCBI Taxonomy" id="1769250"/>
    <lineage>
        <taxon>Bacteria</taxon>
        <taxon>Pseudomonadati</taxon>
        <taxon>Pseudomonadota</taxon>
        <taxon>Betaproteobacteria</taxon>
        <taxon>Burkholderiales</taxon>
        <taxon>Sphaerotilaceae</taxon>
        <taxon>Roseateles</taxon>
    </lineage>
</organism>
<name>A0ABT2YEH1_9BURK</name>
<proteinExistence type="predicted"/>
<protein>
    <submittedName>
        <fullName evidence="1">EcsC family protein</fullName>
    </submittedName>
</protein>
<accession>A0ABT2YEH1</accession>
<dbReference type="RefSeq" id="WP_263571047.1">
    <property type="nucleotide sequence ID" value="NZ_JAJIRN010000004.1"/>
</dbReference>
<comment type="caution">
    <text evidence="1">The sequence shown here is derived from an EMBL/GenBank/DDBJ whole genome shotgun (WGS) entry which is preliminary data.</text>
</comment>
<evidence type="ECO:0000313" key="2">
    <source>
        <dbReference type="Proteomes" id="UP001209701"/>
    </source>
</evidence>
<evidence type="ECO:0000313" key="1">
    <source>
        <dbReference type="EMBL" id="MCV2368448.1"/>
    </source>
</evidence>
<reference evidence="1 2" key="1">
    <citation type="submission" date="2021-11" db="EMBL/GenBank/DDBJ databases">
        <authorList>
            <person name="Liang Q."/>
            <person name="Mou H."/>
            <person name="Liu Z."/>
        </authorList>
    </citation>
    <scope>NUCLEOTIDE SEQUENCE [LARGE SCALE GENOMIC DNA]</scope>
    <source>
        <strain evidence="1 2">CHU3</strain>
    </source>
</reference>
<dbReference type="EMBL" id="JAJIRN010000004">
    <property type="protein sequence ID" value="MCV2368448.1"/>
    <property type="molecule type" value="Genomic_DNA"/>
</dbReference>
<gene>
    <name evidence="1" type="ORF">LNV07_10125</name>
</gene>
<sequence>MNKKEFLPIDPSKDQMQSRLSTALLTLIGTAPASKALPSASPSLAAIAAHKAASDAASKAAMAAGAFALPPGPLGWLTILPEMAAVWHIQSQLVADIAALYGRSAQLGQAQMIYCLFRHTAAQAVRDLAVRVGQRVLIRPATTALLQRVVGAVGAKLSQRLLQKGVSRWVPVVGAAAVSAYAYYDTQQVAKAAIELFERELIIDNPA</sequence>
<dbReference type="Proteomes" id="UP001209701">
    <property type="component" value="Unassembled WGS sequence"/>
</dbReference>
<keyword evidence="2" id="KW-1185">Reference proteome</keyword>